<proteinExistence type="predicted"/>
<organism evidence="6 7">
    <name type="scientific">Bradyrhizobium canariense</name>
    <dbReference type="NCBI Taxonomy" id="255045"/>
    <lineage>
        <taxon>Bacteria</taxon>
        <taxon>Pseudomonadati</taxon>
        <taxon>Pseudomonadota</taxon>
        <taxon>Alphaproteobacteria</taxon>
        <taxon>Hyphomicrobiales</taxon>
        <taxon>Nitrobacteraceae</taxon>
        <taxon>Bradyrhizobium</taxon>
    </lineage>
</organism>
<keyword evidence="2" id="KW-0808">Transferase</keyword>
<feature type="domain" description="Aminotransferase class I/classII large" evidence="5">
    <location>
        <begin position="88"/>
        <end position="422"/>
    </location>
</feature>
<dbReference type="InterPro" id="IPR015424">
    <property type="entry name" value="PyrdxlP-dep_Trfase"/>
</dbReference>
<dbReference type="Gene3D" id="3.90.1150.10">
    <property type="entry name" value="Aspartate Aminotransferase, domain 1"/>
    <property type="match status" value="1"/>
</dbReference>
<evidence type="ECO:0000256" key="2">
    <source>
        <dbReference type="ARBA" id="ARBA00022679"/>
    </source>
</evidence>
<feature type="region of interest" description="Disordered" evidence="4">
    <location>
        <begin position="57"/>
        <end position="85"/>
    </location>
</feature>
<evidence type="ECO:0000256" key="1">
    <source>
        <dbReference type="ARBA" id="ARBA00001933"/>
    </source>
</evidence>
<gene>
    <name evidence="6" type="ORF">BST63_16290</name>
</gene>
<comment type="caution">
    <text evidence="6">The sequence shown here is derived from an EMBL/GenBank/DDBJ whole genome shotgun (WGS) entry which is preliminary data.</text>
</comment>
<dbReference type="InterPro" id="IPR015421">
    <property type="entry name" value="PyrdxlP-dep_Trfase_major"/>
</dbReference>
<evidence type="ECO:0000313" key="7">
    <source>
        <dbReference type="Proteomes" id="UP000193884"/>
    </source>
</evidence>
<dbReference type="PROSITE" id="PS51257">
    <property type="entry name" value="PROKAR_LIPOPROTEIN"/>
    <property type="match status" value="1"/>
</dbReference>
<feature type="compositionally biased region" description="Basic and acidic residues" evidence="4">
    <location>
        <begin position="57"/>
        <end position="77"/>
    </location>
</feature>
<dbReference type="Pfam" id="PF00155">
    <property type="entry name" value="Aminotran_1_2"/>
    <property type="match status" value="1"/>
</dbReference>
<dbReference type="PANTHER" id="PTHR13693">
    <property type="entry name" value="CLASS II AMINOTRANSFERASE/8-AMINO-7-OXONONANOATE SYNTHASE"/>
    <property type="match status" value="1"/>
</dbReference>
<evidence type="ECO:0000256" key="4">
    <source>
        <dbReference type="SAM" id="MobiDB-lite"/>
    </source>
</evidence>
<name>A0ABX3X2Y8_9BRAD</name>
<dbReference type="Proteomes" id="UP000193884">
    <property type="component" value="Unassembled WGS sequence"/>
</dbReference>
<evidence type="ECO:0000313" key="6">
    <source>
        <dbReference type="EMBL" id="OSJ28724.1"/>
    </source>
</evidence>
<protein>
    <submittedName>
        <fullName evidence="6">8-amino-7-oxononanoate synthase</fullName>
    </submittedName>
</protein>
<dbReference type="PANTHER" id="PTHR13693:SF100">
    <property type="entry name" value="8-AMINO-7-OXONONANOATE SYNTHASE"/>
    <property type="match status" value="1"/>
</dbReference>
<evidence type="ECO:0000256" key="3">
    <source>
        <dbReference type="ARBA" id="ARBA00022898"/>
    </source>
</evidence>
<reference evidence="6 7" key="1">
    <citation type="submission" date="2017-03" db="EMBL/GenBank/DDBJ databases">
        <title>Whole genome sequences of fourteen strains of Bradyrhizobium canariense and one strain of Bradyrhizobium japonicum isolated from Lupinus (Papilionoideae: Genisteae) species in Algeria.</title>
        <authorList>
            <person name="Crovadore J."/>
            <person name="Chekireb D."/>
            <person name="Brachmann A."/>
            <person name="Chablais R."/>
            <person name="Cochard B."/>
            <person name="Lefort F."/>
        </authorList>
    </citation>
    <scope>NUCLEOTIDE SEQUENCE [LARGE SCALE GENOMIC DNA]</scope>
    <source>
        <strain evidence="6 7">UBMAN05</strain>
    </source>
</reference>
<dbReference type="EMBL" id="NAFK01000160">
    <property type="protein sequence ID" value="OSJ28724.1"/>
    <property type="molecule type" value="Genomic_DNA"/>
</dbReference>
<keyword evidence="7" id="KW-1185">Reference proteome</keyword>
<dbReference type="InterPro" id="IPR015422">
    <property type="entry name" value="PyrdxlP-dep_Trfase_small"/>
</dbReference>
<sequence>MKQKQSFSDRALCGSTATIVSCKAGTLAANASPFCSRRRDKACFEIAGSVVSERVDSGRSGKKADCRPPLHTREENSGPRGPEPCTGIDFASYDYLALASAPRMRQAVSRAIEAGTPIGAGGPRLLRGNCQEHERLEAEAAQFFGAERALFFDGGYAANFSVLTTLPQRGDLVVVDSLVHASIHDGTRAGRADFRISAHNDPHSVENTIRDWRAQGGMGRVWIVTESLYGMDGDFAPLEELVALAALYGAFLMLCEGHATGVYGEQGRGLAAPYAGRDNVVVIHTCGKALGATGALVTASSAVCGFIINRCRPFMYATAPSPLIAVAVREALLILQQEPERRERLEKLISFTHREMKARGLPRSSNSQIIPYIVGDNAHTNRLASAMRKRGFDVRGIRPPMVPAGTARLRISLTLNVNERDATSMLDALAEETRGYSR</sequence>
<dbReference type="InterPro" id="IPR004839">
    <property type="entry name" value="Aminotransferase_I/II_large"/>
</dbReference>
<accession>A0ABX3X2Y8</accession>
<evidence type="ECO:0000259" key="5">
    <source>
        <dbReference type="Pfam" id="PF00155"/>
    </source>
</evidence>
<dbReference type="InterPro" id="IPR050087">
    <property type="entry name" value="AON_synthase_class-II"/>
</dbReference>
<comment type="cofactor">
    <cofactor evidence="1">
        <name>pyridoxal 5'-phosphate</name>
        <dbReference type="ChEBI" id="CHEBI:597326"/>
    </cofactor>
</comment>
<dbReference type="Gene3D" id="3.40.640.10">
    <property type="entry name" value="Type I PLP-dependent aspartate aminotransferase-like (Major domain)"/>
    <property type="match status" value="1"/>
</dbReference>
<keyword evidence="3" id="KW-0663">Pyridoxal phosphate</keyword>
<dbReference type="SUPFAM" id="SSF53383">
    <property type="entry name" value="PLP-dependent transferases"/>
    <property type="match status" value="1"/>
</dbReference>